<reference evidence="2" key="1">
    <citation type="submission" date="2021-06" db="EMBL/GenBank/DDBJ databases">
        <authorList>
            <person name="Hodson N. C."/>
            <person name="Mongue J. A."/>
            <person name="Jaron S. K."/>
        </authorList>
    </citation>
    <scope>NUCLEOTIDE SEQUENCE</scope>
</reference>
<comment type="caution">
    <text evidence="2">The sequence shown here is derived from an EMBL/GenBank/DDBJ whole genome shotgun (WGS) entry which is preliminary data.</text>
</comment>
<sequence length="68" mass="7608">MSPTSNNTQRFHARSHLTEPRRAQQNRPKGNVTTAGGSPCEERKKSNFGSALRDRDSAQVQPFDSQTH</sequence>
<protein>
    <submittedName>
        <fullName evidence="2">Uncharacterized protein</fullName>
    </submittedName>
</protein>
<proteinExistence type="predicted"/>
<accession>A0A8J2JRT9</accession>
<feature type="compositionally biased region" description="Polar residues" evidence="1">
    <location>
        <begin position="58"/>
        <end position="68"/>
    </location>
</feature>
<gene>
    <name evidence="2" type="ORF">AFUS01_LOCUS13992</name>
</gene>
<evidence type="ECO:0000256" key="1">
    <source>
        <dbReference type="SAM" id="MobiDB-lite"/>
    </source>
</evidence>
<keyword evidence="3" id="KW-1185">Reference proteome</keyword>
<organism evidence="2 3">
    <name type="scientific">Allacma fusca</name>
    <dbReference type="NCBI Taxonomy" id="39272"/>
    <lineage>
        <taxon>Eukaryota</taxon>
        <taxon>Metazoa</taxon>
        <taxon>Ecdysozoa</taxon>
        <taxon>Arthropoda</taxon>
        <taxon>Hexapoda</taxon>
        <taxon>Collembola</taxon>
        <taxon>Symphypleona</taxon>
        <taxon>Sminthuridae</taxon>
        <taxon>Allacma</taxon>
    </lineage>
</organism>
<dbReference type="AlphaFoldDB" id="A0A8J2JRT9"/>
<feature type="compositionally biased region" description="Polar residues" evidence="1">
    <location>
        <begin position="1"/>
        <end position="10"/>
    </location>
</feature>
<dbReference type="Proteomes" id="UP000708208">
    <property type="component" value="Unassembled WGS sequence"/>
</dbReference>
<dbReference type="EMBL" id="CAJVCH010116595">
    <property type="protein sequence ID" value="CAG7725006.1"/>
    <property type="molecule type" value="Genomic_DNA"/>
</dbReference>
<feature type="region of interest" description="Disordered" evidence="1">
    <location>
        <begin position="1"/>
        <end position="68"/>
    </location>
</feature>
<feature type="compositionally biased region" description="Polar residues" evidence="1">
    <location>
        <begin position="23"/>
        <end position="36"/>
    </location>
</feature>
<evidence type="ECO:0000313" key="2">
    <source>
        <dbReference type="EMBL" id="CAG7725006.1"/>
    </source>
</evidence>
<evidence type="ECO:0000313" key="3">
    <source>
        <dbReference type="Proteomes" id="UP000708208"/>
    </source>
</evidence>
<name>A0A8J2JRT9_9HEXA</name>